<proteinExistence type="predicted"/>
<evidence type="ECO:0000256" key="6">
    <source>
        <dbReference type="ARBA" id="ARBA00023145"/>
    </source>
</evidence>
<keyword evidence="11" id="KW-1185">Reference proteome</keyword>
<protein>
    <submittedName>
        <fullName evidence="10">S-adenosylmethionine decarboxylase</fullName>
    </submittedName>
</protein>
<dbReference type="EMBL" id="JABXWD010000725">
    <property type="protein sequence ID" value="MBV6343668.1"/>
    <property type="molecule type" value="Genomic_DNA"/>
</dbReference>
<evidence type="ECO:0000313" key="11">
    <source>
        <dbReference type="Proteomes" id="UP001196980"/>
    </source>
</evidence>
<evidence type="ECO:0000256" key="2">
    <source>
        <dbReference type="ARBA" id="ARBA00022793"/>
    </source>
</evidence>
<reference evidence="10 11" key="1">
    <citation type="journal article" date="2020" name="J Geophys Res Biogeosci">
        <title>Magnetotaxis as an Adaptation to Enable Bacterial Shuttling of Microbial Sulfur and Sulfur Cycling Across Aquatic Oxic#Anoxic Interfaces.</title>
        <authorList>
            <person name="Li J."/>
            <person name="Liu P."/>
            <person name="Wang J."/>
            <person name="Roberts A.P."/>
            <person name="Pan Y."/>
        </authorList>
    </citation>
    <scope>NUCLEOTIDE SEQUENCE [LARGE SCALE GENOMIC DNA]</scope>
    <source>
        <strain evidence="10 11">MYR-1_YQ</strain>
    </source>
</reference>
<keyword evidence="2" id="KW-0210">Decarboxylase</keyword>
<keyword evidence="9" id="KW-0670">Pyruvate</keyword>
<dbReference type="InterPro" id="IPR003826">
    <property type="entry name" value="AdoMetDC_fam_prok"/>
</dbReference>
<gene>
    <name evidence="10" type="ORF">HWQ67_19040</name>
</gene>
<dbReference type="Proteomes" id="UP001196980">
    <property type="component" value="Unassembled WGS sequence"/>
</dbReference>
<dbReference type="InterPro" id="IPR016067">
    <property type="entry name" value="S-AdoMet_deCO2ase_core"/>
</dbReference>
<comment type="cofactor">
    <cofactor evidence="1">
        <name>pyruvate</name>
        <dbReference type="ChEBI" id="CHEBI:15361"/>
    </cofactor>
</comment>
<accession>A0ABS6S568</accession>
<keyword evidence="6" id="KW-0865">Zymogen</keyword>
<evidence type="ECO:0000313" key="10">
    <source>
        <dbReference type="EMBL" id="MBV6343668.1"/>
    </source>
</evidence>
<organism evidence="10 11">
    <name type="scientific">Candidatus Magnetobacterium casense</name>
    <dbReference type="NCBI Taxonomy" id="1455061"/>
    <lineage>
        <taxon>Bacteria</taxon>
        <taxon>Pseudomonadati</taxon>
        <taxon>Nitrospirota</taxon>
        <taxon>Thermodesulfovibrionia</taxon>
        <taxon>Thermodesulfovibrionales</taxon>
        <taxon>Candidatus Magnetobacteriaceae</taxon>
        <taxon>Candidatus Magnetobacterium</taxon>
    </lineage>
</organism>
<keyword evidence="3" id="KW-0068">Autocatalytic cleavage</keyword>
<evidence type="ECO:0000256" key="5">
    <source>
        <dbReference type="ARBA" id="ARBA00023115"/>
    </source>
</evidence>
<dbReference type="Pfam" id="PF02675">
    <property type="entry name" value="AdoMet_dc"/>
    <property type="match status" value="1"/>
</dbReference>
<evidence type="ECO:0000256" key="3">
    <source>
        <dbReference type="ARBA" id="ARBA00022813"/>
    </source>
</evidence>
<evidence type="ECO:0000256" key="4">
    <source>
        <dbReference type="ARBA" id="ARBA00023066"/>
    </source>
</evidence>
<evidence type="ECO:0000256" key="9">
    <source>
        <dbReference type="ARBA" id="ARBA00023317"/>
    </source>
</evidence>
<dbReference type="SUPFAM" id="SSF56276">
    <property type="entry name" value="S-adenosylmethionine decarboxylase"/>
    <property type="match status" value="1"/>
</dbReference>
<keyword evidence="8" id="KW-0704">Schiff base</keyword>
<sequence>MPRSAIHLAKMARDIIDLVGMTIDGDPDIRHYPTPEGNGGQGIQLYQPLVESWLILGTWPEHGFLRVNLSSCKPYDIGIVRRYLELLGNIEAEWLGEL</sequence>
<dbReference type="Gene3D" id="3.60.90.10">
    <property type="entry name" value="S-adenosylmethionine decarboxylase"/>
    <property type="match status" value="1"/>
</dbReference>
<comment type="caution">
    <text evidence="10">The sequence shown here is derived from an EMBL/GenBank/DDBJ whole genome shotgun (WGS) entry which is preliminary data.</text>
</comment>
<evidence type="ECO:0000256" key="8">
    <source>
        <dbReference type="ARBA" id="ARBA00023270"/>
    </source>
</evidence>
<keyword evidence="7" id="KW-0456">Lyase</keyword>
<keyword evidence="5" id="KW-0620">Polyamine biosynthesis</keyword>
<evidence type="ECO:0000256" key="7">
    <source>
        <dbReference type="ARBA" id="ARBA00023239"/>
    </source>
</evidence>
<name>A0ABS6S568_9BACT</name>
<evidence type="ECO:0000256" key="1">
    <source>
        <dbReference type="ARBA" id="ARBA00001928"/>
    </source>
</evidence>
<keyword evidence="4" id="KW-0745">Spermidine biosynthesis</keyword>